<evidence type="ECO:0000313" key="2">
    <source>
        <dbReference type="Proteomes" id="UP000811246"/>
    </source>
</evidence>
<protein>
    <submittedName>
        <fullName evidence="1">Uncharacterized protein</fullName>
    </submittedName>
</protein>
<proteinExistence type="predicted"/>
<comment type="caution">
    <text evidence="1">The sequence shown here is derived from an EMBL/GenBank/DDBJ whole genome shotgun (WGS) entry which is preliminary data.</text>
</comment>
<dbReference type="EMBL" id="CM031840">
    <property type="protein sequence ID" value="KAG6672515.1"/>
    <property type="molecule type" value="Genomic_DNA"/>
</dbReference>
<sequence length="192" mass="21588">MGILHDGFAHIEGRLCQDTDIKTPTTKTISDGISSCFVDNSLNIQSSEDCRILRSLPLRFYNITLHFFVSLLTRNCHNGILDFLHKECFSRFLHLSQNHGTDLLRAENLGLTIRNLHFNVRLSILVHNLVGHKLHVSLNLLVFKSTLDVKNGPFSVDGCLVLCSLTISLSLSVKATHEGVIWFPWSFAMIST</sequence>
<dbReference type="AlphaFoldDB" id="A0A922A241"/>
<reference evidence="1" key="1">
    <citation type="submission" date="2021-01" db="EMBL/GenBank/DDBJ databases">
        <authorList>
            <person name="Lovell J.T."/>
            <person name="Bentley N."/>
            <person name="Bhattarai G."/>
            <person name="Jenkins J.W."/>
            <person name="Sreedasyam A."/>
            <person name="Alarcon Y."/>
            <person name="Bock C."/>
            <person name="Boston L."/>
            <person name="Carlson J."/>
            <person name="Cervantes K."/>
            <person name="Clermont K."/>
            <person name="Krom N."/>
            <person name="Kubenka K."/>
            <person name="Mamidi S."/>
            <person name="Mattison C."/>
            <person name="Monteros M."/>
            <person name="Pisani C."/>
            <person name="Plott C."/>
            <person name="Rajasekar S."/>
            <person name="Rhein H.S."/>
            <person name="Rohla C."/>
            <person name="Song M."/>
            <person name="Hilaire R.S."/>
            <person name="Shu S."/>
            <person name="Wells L."/>
            <person name="Wang X."/>
            <person name="Webber J."/>
            <person name="Heerema R.J."/>
            <person name="Klein P."/>
            <person name="Conner P."/>
            <person name="Grauke L."/>
            <person name="Grimwood J."/>
            <person name="Schmutz J."/>
            <person name="Randall J.J."/>
        </authorList>
    </citation>
    <scope>NUCLEOTIDE SEQUENCE</scope>
    <source>
        <tissue evidence="1">Leaf</tissue>
    </source>
</reference>
<organism evidence="1 2">
    <name type="scientific">Carya illinoinensis</name>
    <name type="common">Pecan</name>
    <dbReference type="NCBI Taxonomy" id="32201"/>
    <lineage>
        <taxon>Eukaryota</taxon>
        <taxon>Viridiplantae</taxon>
        <taxon>Streptophyta</taxon>
        <taxon>Embryophyta</taxon>
        <taxon>Tracheophyta</taxon>
        <taxon>Spermatophyta</taxon>
        <taxon>Magnoliopsida</taxon>
        <taxon>eudicotyledons</taxon>
        <taxon>Gunneridae</taxon>
        <taxon>Pentapetalae</taxon>
        <taxon>rosids</taxon>
        <taxon>fabids</taxon>
        <taxon>Fagales</taxon>
        <taxon>Juglandaceae</taxon>
        <taxon>Carya</taxon>
    </lineage>
</organism>
<evidence type="ECO:0000313" key="1">
    <source>
        <dbReference type="EMBL" id="KAG6672515.1"/>
    </source>
</evidence>
<accession>A0A922A241</accession>
<dbReference type="Proteomes" id="UP000811246">
    <property type="component" value="Chromosome 16"/>
</dbReference>
<gene>
    <name evidence="1" type="ORF">I3842_16G061400</name>
</gene>
<name>A0A922A241_CARIL</name>
<dbReference type="InterPro" id="IPR019651">
    <property type="entry name" value="Glutamate_DH_NAD-spec"/>
</dbReference>
<dbReference type="Pfam" id="PF10712">
    <property type="entry name" value="NAD-GH"/>
    <property type="match status" value="1"/>
</dbReference>